<evidence type="ECO:0000256" key="8">
    <source>
        <dbReference type="ARBA" id="ARBA00022741"/>
    </source>
</evidence>
<dbReference type="SUPFAM" id="SSF52374">
    <property type="entry name" value="Nucleotidylyl transferase"/>
    <property type="match status" value="1"/>
</dbReference>
<keyword evidence="12" id="KW-0511">Multifunctional enzyme</keyword>
<dbReference type="SUPFAM" id="SSF82114">
    <property type="entry name" value="Riboflavin kinase-like"/>
    <property type="match status" value="1"/>
</dbReference>
<dbReference type="EC" id="2.7.1.26" evidence="15"/>
<dbReference type="GO" id="GO:0009231">
    <property type="term" value="P:riboflavin biosynthetic process"/>
    <property type="evidence" value="ECO:0007669"/>
    <property type="project" value="InterPro"/>
</dbReference>
<keyword evidence="7 15" id="KW-0548">Nucleotidyltransferase</keyword>
<evidence type="ECO:0000256" key="6">
    <source>
        <dbReference type="ARBA" id="ARBA00022679"/>
    </source>
</evidence>
<dbReference type="GO" id="GO:0006747">
    <property type="term" value="P:FAD biosynthetic process"/>
    <property type="evidence" value="ECO:0007669"/>
    <property type="project" value="UniProtKB-UniRule"/>
</dbReference>
<dbReference type="UniPathway" id="UPA00277">
    <property type="reaction ID" value="UER00407"/>
</dbReference>
<dbReference type="PIRSF" id="PIRSF004491">
    <property type="entry name" value="FAD_Synth"/>
    <property type="match status" value="1"/>
</dbReference>
<evidence type="ECO:0000256" key="9">
    <source>
        <dbReference type="ARBA" id="ARBA00022777"/>
    </source>
</evidence>
<dbReference type="InterPro" id="IPR002606">
    <property type="entry name" value="Riboflavin_kinase_bac"/>
</dbReference>
<dbReference type="PANTHER" id="PTHR22749:SF6">
    <property type="entry name" value="RIBOFLAVIN KINASE"/>
    <property type="match status" value="1"/>
</dbReference>
<evidence type="ECO:0000256" key="2">
    <source>
        <dbReference type="ARBA" id="ARBA00004726"/>
    </source>
</evidence>
<dbReference type="SMART" id="SM00904">
    <property type="entry name" value="Flavokinase"/>
    <property type="match status" value="1"/>
</dbReference>
<evidence type="ECO:0000256" key="3">
    <source>
        <dbReference type="ARBA" id="ARBA00005201"/>
    </source>
</evidence>
<dbReference type="NCBIfam" id="TIGR00125">
    <property type="entry name" value="cyt_tran_rel"/>
    <property type="match status" value="1"/>
</dbReference>
<evidence type="ECO:0000256" key="12">
    <source>
        <dbReference type="ARBA" id="ARBA00023268"/>
    </source>
</evidence>
<dbReference type="UniPathway" id="UPA00276">
    <property type="reaction ID" value="UER00406"/>
</dbReference>
<evidence type="ECO:0000259" key="16">
    <source>
        <dbReference type="SMART" id="SM00904"/>
    </source>
</evidence>
<evidence type="ECO:0000256" key="1">
    <source>
        <dbReference type="ARBA" id="ARBA00002121"/>
    </source>
</evidence>
<accession>A0A2W4ZZY9</accession>
<protein>
    <recommendedName>
        <fullName evidence="15">Riboflavin biosynthesis protein</fullName>
    </recommendedName>
    <domain>
        <recommendedName>
            <fullName evidence="15">Riboflavin kinase</fullName>
            <ecNumber evidence="15">2.7.1.26</ecNumber>
        </recommendedName>
        <alternativeName>
            <fullName evidence="15">Flavokinase</fullName>
        </alternativeName>
    </domain>
    <domain>
        <recommendedName>
            <fullName evidence="15">FMN adenylyltransferase</fullName>
            <ecNumber evidence="15">2.7.7.2</ecNumber>
        </recommendedName>
        <alternativeName>
            <fullName evidence="15">FAD pyrophosphorylase</fullName>
        </alternativeName>
        <alternativeName>
            <fullName evidence="15">FAD synthase</fullName>
        </alternativeName>
    </domain>
</protein>
<evidence type="ECO:0000256" key="10">
    <source>
        <dbReference type="ARBA" id="ARBA00022827"/>
    </source>
</evidence>
<dbReference type="InterPro" id="IPR015864">
    <property type="entry name" value="FAD_synthase"/>
</dbReference>
<dbReference type="GO" id="GO:0005524">
    <property type="term" value="F:ATP binding"/>
    <property type="evidence" value="ECO:0007669"/>
    <property type="project" value="UniProtKB-UniRule"/>
</dbReference>
<feature type="domain" description="Riboflavin kinase" evidence="16">
    <location>
        <begin position="180"/>
        <end position="306"/>
    </location>
</feature>
<keyword evidence="9 15" id="KW-0418">Kinase</keyword>
<organism evidence="17 18">
    <name type="scientific">Micavibrio aeruginosavorus</name>
    <dbReference type="NCBI Taxonomy" id="349221"/>
    <lineage>
        <taxon>Bacteria</taxon>
        <taxon>Pseudomonadati</taxon>
        <taxon>Bdellovibrionota</taxon>
        <taxon>Bdellovibrionia</taxon>
        <taxon>Bdellovibrionales</taxon>
        <taxon>Pseudobdellovibrionaceae</taxon>
        <taxon>Micavibrio</taxon>
    </lineage>
</organism>
<dbReference type="InterPro" id="IPR004821">
    <property type="entry name" value="Cyt_trans-like"/>
</dbReference>
<keyword evidence="4 15" id="KW-0285">Flavoprotein</keyword>
<evidence type="ECO:0000256" key="14">
    <source>
        <dbReference type="ARBA" id="ARBA00049494"/>
    </source>
</evidence>
<dbReference type="AlphaFoldDB" id="A0A2W4ZZY9"/>
<evidence type="ECO:0000256" key="15">
    <source>
        <dbReference type="PIRNR" id="PIRNR004491"/>
    </source>
</evidence>
<dbReference type="FunFam" id="3.40.50.620:FF:000021">
    <property type="entry name" value="Riboflavin biosynthesis protein"/>
    <property type="match status" value="1"/>
</dbReference>
<keyword evidence="8 15" id="KW-0547">Nucleotide-binding</keyword>
<dbReference type="EC" id="2.7.7.2" evidence="15"/>
<evidence type="ECO:0000256" key="13">
    <source>
        <dbReference type="ARBA" id="ARBA00047880"/>
    </source>
</evidence>
<reference evidence="17 18" key="1">
    <citation type="submission" date="2017-08" db="EMBL/GenBank/DDBJ databases">
        <title>Infants hospitalized years apart are colonized by the same room-sourced microbial strains.</title>
        <authorList>
            <person name="Brooks B."/>
            <person name="Olm M.R."/>
            <person name="Firek B.A."/>
            <person name="Baker R."/>
            <person name="Thomas B.C."/>
            <person name="Morowitz M.J."/>
            <person name="Banfield J.F."/>
        </authorList>
    </citation>
    <scope>NUCLEOTIDE SEQUENCE [LARGE SCALE GENOMIC DNA]</scope>
    <source>
        <strain evidence="17">S2_018_000_R2_104</strain>
    </source>
</reference>
<dbReference type="InterPro" id="IPR014729">
    <property type="entry name" value="Rossmann-like_a/b/a_fold"/>
</dbReference>
<dbReference type="Pfam" id="PF06574">
    <property type="entry name" value="FAD_syn"/>
    <property type="match status" value="1"/>
</dbReference>
<keyword evidence="5 15" id="KW-0288">FMN</keyword>
<gene>
    <name evidence="17" type="primary">ribF</name>
    <name evidence="17" type="ORF">DI626_07175</name>
</gene>
<dbReference type="EMBL" id="QFNK01000137">
    <property type="protein sequence ID" value="PZO85759.1"/>
    <property type="molecule type" value="Genomic_DNA"/>
</dbReference>
<evidence type="ECO:0000256" key="4">
    <source>
        <dbReference type="ARBA" id="ARBA00022630"/>
    </source>
</evidence>
<comment type="function">
    <text evidence="1">Catalyzes the phosphorylation of riboflavin to FMN followed by the adenylation of FMN to FAD.</text>
</comment>
<dbReference type="GO" id="GO:0009398">
    <property type="term" value="P:FMN biosynthetic process"/>
    <property type="evidence" value="ECO:0007669"/>
    <property type="project" value="UniProtKB-UniRule"/>
</dbReference>
<evidence type="ECO:0000256" key="5">
    <source>
        <dbReference type="ARBA" id="ARBA00022643"/>
    </source>
</evidence>
<comment type="pathway">
    <text evidence="3 15">Cofactor biosynthesis; FMN biosynthesis; FMN from riboflavin (ATP route): step 1/1.</text>
</comment>
<evidence type="ECO:0000313" key="17">
    <source>
        <dbReference type="EMBL" id="PZO85759.1"/>
    </source>
</evidence>
<dbReference type="GO" id="GO:0008531">
    <property type="term" value="F:riboflavin kinase activity"/>
    <property type="evidence" value="ECO:0007669"/>
    <property type="project" value="UniProtKB-UniRule"/>
</dbReference>
<dbReference type="InterPro" id="IPR015865">
    <property type="entry name" value="Riboflavin_kinase_bac/euk"/>
</dbReference>
<dbReference type="Pfam" id="PF01687">
    <property type="entry name" value="Flavokinase"/>
    <property type="match status" value="1"/>
</dbReference>
<comment type="catalytic activity">
    <reaction evidence="14 15">
        <text>FMN + ATP + H(+) = FAD + diphosphate</text>
        <dbReference type="Rhea" id="RHEA:17237"/>
        <dbReference type="ChEBI" id="CHEBI:15378"/>
        <dbReference type="ChEBI" id="CHEBI:30616"/>
        <dbReference type="ChEBI" id="CHEBI:33019"/>
        <dbReference type="ChEBI" id="CHEBI:57692"/>
        <dbReference type="ChEBI" id="CHEBI:58210"/>
        <dbReference type="EC" id="2.7.7.2"/>
    </reaction>
</comment>
<comment type="pathway">
    <text evidence="2 15">Cofactor biosynthesis; FAD biosynthesis; FAD from FMN: step 1/1.</text>
</comment>
<dbReference type="InterPro" id="IPR023468">
    <property type="entry name" value="Riboflavin_kinase"/>
</dbReference>
<comment type="similarity">
    <text evidence="15">Belongs to the ribF family.</text>
</comment>
<sequence length="310" mass="34222">MKVFESIDEITGDARGAVIAIGNFDGVHLGHQALLADAKKMADAKHVPFGVLTFEPHPRAVFRPDDPPFRITSVELKRERLARSGADFVTSLPFDWDFASQSADDFVQNILLKSLSPAHVFVGADFRFGQLRKGCTDTIAAHGIEVSPFSPVCGANAEKYSSSDIRGALRIGDIEKANAVLGWDWEIRGTIQRGDRRGHELGYPTANVPLGDILHPSYGIYATWVMIEGESEWRMAATNIGIRPMFELKVGQVEAHILDMDDIDIYGKKLRVRPVKRLRGEAKFTSLEALIEQIETDCAETRKILASSCG</sequence>
<dbReference type="GO" id="GO:0003919">
    <property type="term" value="F:FMN adenylyltransferase activity"/>
    <property type="evidence" value="ECO:0007669"/>
    <property type="project" value="UniProtKB-UniRule"/>
</dbReference>
<evidence type="ECO:0000313" key="18">
    <source>
        <dbReference type="Proteomes" id="UP000249557"/>
    </source>
</evidence>
<evidence type="ECO:0000256" key="11">
    <source>
        <dbReference type="ARBA" id="ARBA00022840"/>
    </source>
</evidence>
<dbReference type="CDD" id="cd02064">
    <property type="entry name" value="FAD_synthetase_N"/>
    <property type="match status" value="1"/>
</dbReference>
<dbReference type="Proteomes" id="UP000249557">
    <property type="component" value="Unassembled WGS sequence"/>
</dbReference>
<dbReference type="Gene3D" id="3.40.50.620">
    <property type="entry name" value="HUPs"/>
    <property type="match status" value="1"/>
</dbReference>
<keyword evidence="6 15" id="KW-0808">Transferase</keyword>
<dbReference type="PANTHER" id="PTHR22749">
    <property type="entry name" value="RIBOFLAVIN KINASE/FMN ADENYLYLTRANSFERASE"/>
    <property type="match status" value="1"/>
</dbReference>
<name>A0A2W4ZZY9_9BACT</name>
<comment type="catalytic activity">
    <reaction evidence="13 15">
        <text>riboflavin + ATP = FMN + ADP + H(+)</text>
        <dbReference type="Rhea" id="RHEA:14357"/>
        <dbReference type="ChEBI" id="CHEBI:15378"/>
        <dbReference type="ChEBI" id="CHEBI:30616"/>
        <dbReference type="ChEBI" id="CHEBI:57986"/>
        <dbReference type="ChEBI" id="CHEBI:58210"/>
        <dbReference type="ChEBI" id="CHEBI:456216"/>
        <dbReference type="EC" id="2.7.1.26"/>
    </reaction>
</comment>
<dbReference type="InterPro" id="IPR023465">
    <property type="entry name" value="Riboflavin_kinase_dom_sf"/>
</dbReference>
<dbReference type="NCBIfam" id="TIGR00083">
    <property type="entry name" value="ribF"/>
    <property type="match status" value="1"/>
</dbReference>
<evidence type="ECO:0000256" key="7">
    <source>
        <dbReference type="ARBA" id="ARBA00022695"/>
    </source>
</evidence>
<keyword evidence="10 15" id="KW-0274">FAD</keyword>
<keyword evidence="11 15" id="KW-0067">ATP-binding</keyword>
<comment type="caution">
    <text evidence="17">The sequence shown here is derived from an EMBL/GenBank/DDBJ whole genome shotgun (WGS) entry which is preliminary data.</text>
</comment>
<dbReference type="Gene3D" id="2.40.30.30">
    <property type="entry name" value="Riboflavin kinase-like"/>
    <property type="match status" value="1"/>
</dbReference>
<proteinExistence type="inferred from homology"/>